<comment type="caution">
    <text evidence="2">The sequence shown here is derived from an EMBL/GenBank/DDBJ whole genome shotgun (WGS) entry which is preliminary data.</text>
</comment>
<dbReference type="SUPFAM" id="SSF53474">
    <property type="entry name" value="alpha/beta-Hydrolases"/>
    <property type="match status" value="1"/>
</dbReference>
<keyword evidence="1" id="KW-0732">Signal</keyword>
<dbReference type="PANTHER" id="PTHR48098">
    <property type="entry name" value="ENTEROCHELIN ESTERASE-RELATED"/>
    <property type="match status" value="1"/>
</dbReference>
<evidence type="ECO:0000313" key="2">
    <source>
        <dbReference type="EMBL" id="MBC6993694.1"/>
    </source>
</evidence>
<dbReference type="Proteomes" id="UP000650081">
    <property type="component" value="Unassembled WGS sequence"/>
</dbReference>
<evidence type="ECO:0000313" key="3">
    <source>
        <dbReference type="Proteomes" id="UP000650081"/>
    </source>
</evidence>
<dbReference type="PANTHER" id="PTHR48098:SF6">
    <property type="entry name" value="FERRI-BACILLIBACTIN ESTERASE BESA"/>
    <property type="match status" value="1"/>
</dbReference>
<dbReference type="Gene3D" id="3.40.50.1820">
    <property type="entry name" value="alpha/beta hydrolase"/>
    <property type="match status" value="1"/>
</dbReference>
<dbReference type="RefSeq" id="WP_187465802.1">
    <property type="nucleotide sequence ID" value="NZ_JACSIT010000070.1"/>
</dbReference>
<organism evidence="2 3">
    <name type="scientific">Neolewinella lacunae</name>
    <dbReference type="NCBI Taxonomy" id="1517758"/>
    <lineage>
        <taxon>Bacteria</taxon>
        <taxon>Pseudomonadati</taxon>
        <taxon>Bacteroidota</taxon>
        <taxon>Saprospiria</taxon>
        <taxon>Saprospirales</taxon>
        <taxon>Lewinellaceae</taxon>
        <taxon>Neolewinella</taxon>
    </lineage>
</organism>
<dbReference type="InterPro" id="IPR000801">
    <property type="entry name" value="Esterase-like"/>
</dbReference>
<reference evidence="2" key="1">
    <citation type="submission" date="2020-08" db="EMBL/GenBank/DDBJ databases">
        <title>Lewinella bacteria from marine environments.</title>
        <authorList>
            <person name="Zhong Y."/>
        </authorList>
    </citation>
    <scope>NUCLEOTIDE SEQUENCE</scope>
    <source>
        <strain evidence="2">KCTC 42187</strain>
    </source>
</reference>
<evidence type="ECO:0000256" key="1">
    <source>
        <dbReference type="SAM" id="SignalP"/>
    </source>
</evidence>
<sequence>MKYFTPLIVLALTLWGCAQNALDTNNLNLSSGRVERIENFASEFAAPRNIDVWLPDGYSATEEYAVLYMHDGQMLFDSTASWNKQEWGVDETMNQLLEEGTIRNSIVVGIWNTESRHSEYFPQQPFESLPEEVQDSLLTQGKRNQESGRFKTAVSSDNYLKFIVTELKPFIDQKYSTLPDRKNTFIAGSSMGGLISMYALCEYPDVFQGAACLSTHWIGTFDTLNNPIPAAFVAYLDANLPSPQSHSIYFDFGTETLDALYEPYQVSVDSIMVKHGFSSENWKTLKFEGEDHSEKAWKKRLHIPLQFLLGKE</sequence>
<feature type="signal peptide" evidence="1">
    <location>
        <begin position="1"/>
        <end position="21"/>
    </location>
</feature>
<dbReference type="AlphaFoldDB" id="A0A923PLW7"/>
<dbReference type="Pfam" id="PF00756">
    <property type="entry name" value="Esterase"/>
    <property type="match status" value="1"/>
</dbReference>
<feature type="chain" id="PRO_5038033479" evidence="1">
    <location>
        <begin position="22"/>
        <end position="312"/>
    </location>
</feature>
<accession>A0A923PLW7</accession>
<dbReference type="GO" id="GO:0016787">
    <property type="term" value="F:hydrolase activity"/>
    <property type="evidence" value="ECO:0007669"/>
    <property type="project" value="UniProtKB-KW"/>
</dbReference>
<dbReference type="InterPro" id="IPR029058">
    <property type="entry name" value="AB_hydrolase_fold"/>
</dbReference>
<keyword evidence="3" id="KW-1185">Reference proteome</keyword>
<keyword evidence="2" id="KW-0378">Hydrolase</keyword>
<dbReference type="InterPro" id="IPR050583">
    <property type="entry name" value="Mycobacterial_A85_antigen"/>
</dbReference>
<gene>
    <name evidence="2" type="ORF">H9S92_05955</name>
</gene>
<name>A0A923PLW7_9BACT</name>
<proteinExistence type="predicted"/>
<dbReference type="EMBL" id="JACSIT010000070">
    <property type="protein sequence ID" value="MBC6993694.1"/>
    <property type="molecule type" value="Genomic_DNA"/>
</dbReference>
<protein>
    <submittedName>
        <fullName evidence="2">Alpha/beta hydrolase</fullName>
    </submittedName>
</protein>